<dbReference type="FunCoup" id="A0A0V1BBX5">
    <property type="interactions" value="43"/>
</dbReference>
<evidence type="ECO:0000313" key="8">
    <source>
        <dbReference type="Proteomes" id="UP000054776"/>
    </source>
</evidence>
<dbReference type="GO" id="GO:0005886">
    <property type="term" value="C:plasma membrane"/>
    <property type="evidence" value="ECO:0007669"/>
    <property type="project" value="UniProtKB-SubCell"/>
</dbReference>
<sequence length="1126" mass="125941">RGLASQPPSFCLTVFCQAIAAAAAAAATATATAIAAAATAAAAAAAKQQHRFVLLIRTAGAAESETWPPPGSAAMLHQQQQLLLDVLEEGNLSKAGDLFAIADWDIVTVLPGALPKLKQLIANPTYLADDSEQSVVEITIARITSAIRETNSIETYAPHLVDLLQYLLGFSFTKSKKTGGDAPHAKIAADLLSCLFLHYSMKSVMMLTIPVAVQILSKDCDDLIRSTSSYLSLAAIHNEHTVGRYASSIIRSVKRGNFYLIRILNQIYQVNKEPFHANLNGLMELFDKCEQAEKVTLLQLCASIASTKPEILVPHFSKFKSCLSEFSTCFAVLGIYANLIEQNMTEHLGDHVNALSKAGEFIPSSQMPVLAKVIAKIGIAHKLFAQDIANYLIVLCYKVEANFLQPVLNELDTYSASYPATVRPYVQELTQLTKDKAPNVRALTHRIRANCCSASAAGTSWNAIETTTIEKPCPPKTEISQPVKEFQSACGNERLNQNATPGLPVRNSSRIFVNANELPSLLPPPPTGMSKLDMDIKFFAKRQNDKIHSSSTVFSYDKLLFFFFILRVSSPNRYSSGRCGLYSSTEISQSQMTRVQQLERIRQELPTPTHVDDFDFENRDNSNLHHPDRLTDKAKRLHDITEPLLEVNRSKKRTEVQGKYDWRSCKLKYTGAQSVPMSRKLRISKMTSRLLFCSSSASNKREGFFSSKTAALPLVSSMGTKYCHNVHSAIPFNRYSPAVSERQSIPANVEIPKNLTHFGQEMVDACTQSTSIFQTIIANQNEHAPNEPVNNFKNDAIRQFCEKHMPKIENYIIDVRAKFPVPCLCTVEGVQSVLFATITRPKSKCASSFFLPRKGYTLFIQQHILRFQNKASELMASRDVPASTSKYELLLPTTVVCINDVLSVTCFNVNFQWPSSLITHFFMIKVQSSTTLSQSQEAVKKLKACWECLSSAMSKSKTFTALVTSAFPTFKDQQIFSNELQNARYFDKFAYNEAKKKWCCFACNQPERVQNFLTQTNAPVIEGQLKEKRGRWKFLKRWRTKYFTLSSASLSYQGNSNEPENWPSIELRSIRSVKSVRNNKRRRSIPNAFEIFTDDNCSYMLKAKDGKNAEEWFQCLQIGVAQAHRD</sequence>
<protein>
    <submittedName>
        <fullName evidence="7">Protein melted-like protein</fullName>
    </submittedName>
</protein>
<dbReference type="SUPFAM" id="SSF50729">
    <property type="entry name" value="PH domain-like"/>
    <property type="match status" value="1"/>
</dbReference>
<dbReference type="EMBL" id="JYDH01000067">
    <property type="protein sequence ID" value="KRY34438.1"/>
    <property type="molecule type" value="Genomic_DNA"/>
</dbReference>
<evidence type="ECO:0000256" key="5">
    <source>
        <dbReference type="SAM" id="MobiDB-lite"/>
    </source>
</evidence>
<dbReference type="InterPro" id="IPR016024">
    <property type="entry name" value="ARM-type_fold"/>
</dbReference>
<dbReference type="InterPro" id="IPR001849">
    <property type="entry name" value="PH_domain"/>
</dbReference>
<dbReference type="Proteomes" id="UP000054776">
    <property type="component" value="Unassembled WGS sequence"/>
</dbReference>
<feature type="non-terminal residue" evidence="7">
    <location>
        <position position="1"/>
    </location>
</feature>
<feature type="region of interest" description="Disordered" evidence="5">
    <location>
        <begin position="609"/>
        <end position="628"/>
    </location>
</feature>
<dbReference type="PROSITE" id="PS50003">
    <property type="entry name" value="PH_DOMAIN"/>
    <property type="match status" value="1"/>
</dbReference>
<dbReference type="eggNOG" id="KOG3723">
    <property type="taxonomic scope" value="Eukaryota"/>
</dbReference>
<dbReference type="Gene3D" id="2.30.29.30">
    <property type="entry name" value="Pleckstrin-homology domain (PH domain)/Phosphotyrosine-binding domain (PTB)"/>
    <property type="match status" value="1"/>
</dbReference>
<dbReference type="GO" id="GO:0010314">
    <property type="term" value="F:phosphatidylinositol-5-phosphate binding"/>
    <property type="evidence" value="ECO:0007669"/>
    <property type="project" value="TreeGrafter"/>
</dbReference>
<keyword evidence="8" id="KW-1185">Reference proteome</keyword>
<organism evidence="7 8">
    <name type="scientific">Trichinella spiralis</name>
    <name type="common">Trichina worm</name>
    <dbReference type="NCBI Taxonomy" id="6334"/>
    <lineage>
        <taxon>Eukaryota</taxon>
        <taxon>Metazoa</taxon>
        <taxon>Ecdysozoa</taxon>
        <taxon>Nematoda</taxon>
        <taxon>Enoplea</taxon>
        <taxon>Dorylaimia</taxon>
        <taxon>Trichinellida</taxon>
        <taxon>Trichinellidae</taxon>
        <taxon>Trichinella</taxon>
    </lineage>
</organism>
<comment type="subcellular location">
    <subcellularLocation>
        <location evidence="1">Cell membrane</location>
        <topology evidence="1">Peripheral membrane protein</topology>
        <orientation evidence="1">Cytoplasmic side</orientation>
    </subcellularLocation>
</comment>
<dbReference type="OrthoDB" id="5869902at2759"/>
<comment type="similarity">
    <text evidence="2">Belongs to the MELT/VEPH family.</text>
</comment>
<dbReference type="GO" id="GO:0009966">
    <property type="term" value="P:regulation of signal transduction"/>
    <property type="evidence" value="ECO:0007669"/>
    <property type="project" value="TreeGrafter"/>
</dbReference>
<dbReference type="PANTHER" id="PTHR21630">
    <property type="entry name" value="VEPH-A/MELTED"/>
    <property type="match status" value="1"/>
</dbReference>
<feature type="non-terminal residue" evidence="7">
    <location>
        <position position="1126"/>
    </location>
</feature>
<dbReference type="AlphaFoldDB" id="A0A0V1BBX5"/>
<evidence type="ECO:0000259" key="6">
    <source>
        <dbReference type="PROSITE" id="PS50003"/>
    </source>
</evidence>
<dbReference type="SUPFAM" id="SSF48371">
    <property type="entry name" value="ARM repeat"/>
    <property type="match status" value="1"/>
</dbReference>
<evidence type="ECO:0000256" key="1">
    <source>
        <dbReference type="ARBA" id="ARBA00004413"/>
    </source>
</evidence>
<dbReference type="PANTHER" id="PTHR21630:SF10">
    <property type="entry name" value="VENTRICULAR ZONE-EXPRESSED PH DOMAIN-CONTAINING PROTEIN HOMOLOG 1"/>
    <property type="match status" value="1"/>
</dbReference>
<dbReference type="InParanoid" id="A0A0V1BBX5"/>
<reference evidence="7 8" key="1">
    <citation type="submission" date="2015-01" db="EMBL/GenBank/DDBJ databases">
        <title>Evolution of Trichinella species and genotypes.</title>
        <authorList>
            <person name="Korhonen P.K."/>
            <person name="Edoardo P."/>
            <person name="Giuseppe L.R."/>
            <person name="Gasser R.B."/>
        </authorList>
    </citation>
    <scope>NUCLEOTIDE SEQUENCE [LARGE SCALE GENOMIC DNA]</scope>
    <source>
        <strain evidence="7">ISS3</strain>
    </source>
</reference>
<evidence type="ECO:0000256" key="3">
    <source>
        <dbReference type="ARBA" id="ARBA00022475"/>
    </source>
</evidence>
<keyword evidence="4" id="KW-0472">Membrane</keyword>
<feature type="domain" description="PH" evidence="6">
    <location>
        <begin position="1018"/>
        <end position="1121"/>
    </location>
</feature>
<proteinExistence type="inferred from homology"/>
<dbReference type="InterPro" id="IPR011993">
    <property type="entry name" value="PH-like_dom_sf"/>
</dbReference>
<keyword evidence="3" id="KW-1003">Cell membrane</keyword>
<evidence type="ECO:0000256" key="2">
    <source>
        <dbReference type="ARBA" id="ARBA00010187"/>
    </source>
</evidence>
<evidence type="ECO:0000256" key="4">
    <source>
        <dbReference type="ARBA" id="ARBA00023136"/>
    </source>
</evidence>
<dbReference type="InterPro" id="IPR039888">
    <property type="entry name" value="Melted-like"/>
</dbReference>
<evidence type="ECO:0000313" key="7">
    <source>
        <dbReference type="EMBL" id="KRY34438.1"/>
    </source>
</evidence>
<dbReference type="CDD" id="cd01264">
    <property type="entry name" value="PH_MELT_VEPH1"/>
    <property type="match status" value="1"/>
</dbReference>
<gene>
    <name evidence="7" type="ORF">T01_5712</name>
</gene>
<feature type="compositionally biased region" description="Basic and acidic residues" evidence="5">
    <location>
        <begin position="610"/>
        <end position="628"/>
    </location>
</feature>
<name>A0A0V1BBX5_TRISP</name>
<dbReference type="SMART" id="SM00233">
    <property type="entry name" value="PH"/>
    <property type="match status" value="1"/>
</dbReference>
<dbReference type="Pfam" id="PF00169">
    <property type="entry name" value="PH"/>
    <property type="match status" value="1"/>
</dbReference>
<comment type="caution">
    <text evidence="7">The sequence shown here is derived from an EMBL/GenBank/DDBJ whole genome shotgun (WGS) entry which is preliminary data.</text>
</comment>
<accession>A0A0V1BBX5</accession>